<reference evidence="2 3" key="1">
    <citation type="submission" date="2020-03" db="EMBL/GenBank/DDBJ databases">
        <title>Draft Genome Sequence of 2-Methylisoborneol Producing Pseudanabaena yagii Strain GIHE-NHR1 Isolated from North Han River in South Korea.</title>
        <authorList>
            <person name="Jeong J."/>
        </authorList>
    </citation>
    <scope>NUCLEOTIDE SEQUENCE [LARGE SCALE GENOMIC DNA]</scope>
    <source>
        <strain evidence="2 3">GIHE-NHR1</strain>
    </source>
</reference>
<dbReference type="EMBL" id="JAAVJL010000001">
    <property type="protein sequence ID" value="NMF57822.1"/>
    <property type="molecule type" value="Genomic_DNA"/>
</dbReference>
<dbReference type="Proteomes" id="UP000738376">
    <property type="component" value="Unassembled WGS sequence"/>
</dbReference>
<keyword evidence="1" id="KW-0472">Membrane</keyword>
<feature type="transmembrane region" description="Helical" evidence="1">
    <location>
        <begin position="88"/>
        <end position="106"/>
    </location>
</feature>
<evidence type="ECO:0000256" key="1">
    <source>
        <dbReference type="SAM" id="Phobius"/>
    </source>
</evidence>
<proteinExistence type="predicted"/>
<feature type="transmembrane region" description="Helical" evidence="1">
    <location>
        <begin position="112"/>
        <end position="133"/>
    </location>
</feature>
<feature type="transmembrane region" description="Helical" evidence="1">
    <location>
        <begin position="38"/>
        <end position="59"/>
    </location>
</feature>
<name>A0ABX1LVB2_9CYAN</name>
<protein>
    <submittedName>
        <fullName evidence="2">Uncharacterized protein</fullName>
    </submittedName>
</protein>
<organism evidence="2 3">
    <name type="scientific">Pseudanabaena yagii GIHE-NHR1</name>
    <dbReference type="NCBI Taxonomy" id="2722753"/>
    <lineage>
        <taxon>Bacteria</taxon>
        <taxon>Bacillati</taxon>
        <taxon>Cyanobacteriota</taxon>
        <taxon>Cyanophyceae</taxon>
        <taxon>Pseudanabaenales</taxon>
        <taxon>Pseudanabaenaceae</taxon>
        <taxon>Pseudanabaena</taxon>
        <taxon>Pseudanabaena yagii</taxon>
    </lineage>
</organism>
<comment type="caution">
    <text evidence="2">The sequence shown here is derived from an EMBL/GenBank/DDBJ whole genome shotgun (WGS) entry which is preliminary data.</text>
</comment>
<evidence type="ECO:0000313" key="2">
    <source>
        <dbReference type="EMBL" id="NMF57822.1"/>
    </source>
</evidence>
<evidence type="ECO:0000313" key="3">
    <source>
        <dbReference type="Proteomes" id="UP000738376"/>
    </source>
</evidence>
<dbReference type="RefSeq" id="WP_169362806.1">
    <property type="nucleotide sequence ID" value="NZ_JAAVJL010000001.1"/>
</dbReference>
<gene>
    <name evidence="2" type="ORF">HC246_07270</name>
</gene>
<keyword evidence="3" id="KW-1185">Reference proteome</keyword>
<keyword evidence="1" id="KW-0812">Transmembrane</keyword>
<accession>A0ABX1LVB2</accession>
<sequence length="268" mass="30088">MRADLERLLISEAELLELTGFDRQKILQSHQLTPRQIMIHRAIAFGVGAIAFALFASIFLPALRLAGTIFLISLLLGALGVAIEFAEVTVVCFGIALASAIYSLYVLMSAPLGLICLCLILAIASGVLAWFLIKWIDQRWKESKQSTWQIPRVVMRLFAEVDKCNKAVRDIDVFDQLQEAGNTIKLESRESAIAALRMTRNDIVRALKTERILREHPDFHPDHFDIDLTAFESMQMGAQAQEYGRIFDTTLQIAIDVQKTMAELQNVI</sequence>
<keyword evidence="1" id="KW-1133">Transmembrane helix</keyword>
<feature type="transmembrane region" description="Helical" evidence="1">
    <location>
        <begin position="65"/>
        <end position="83"/>
    </location>
</feature>